<keyword evidence="2" id="KW-1185">Reference proteome</keyword>
<dbReference type="Proteomes" id="UP001066276">
    <property type="component" value="Chromosome 4_1"/>
</dbReference>
<evidence type="ECO:0000313" key="1">
    <source>
        <dbReference type="EMBL" id="KAJ1171862.1"/>
    </source>
</evidence>
<comment type="caution">
    <text evidence="1">The sequence shown here is derived from an EMBL/GenBank/DDBJ whole genome shotgun (WGS) entry which is preliminary data.</text>
</comment>
<dbReference type="PANTHER" id="PTHR31635">
    <property type="entry name" value="REVERSE TRANSCRIPTASE DOMAIN-CONTAINING PROTEIN-RELATED"/>
    <property type="match status" value="1"/>
</dbReference>
<dbReference type="EMBL" id="JANPWB010000007">
    <property type="protein sequence ID" value="KAJ1171862.1"/>
    <property type="molecule type" value="Genomic_DNA"/>
</dbReference>
<accession>A0AAV7T5M3</accession>
<reference evidence="1" key="1">
    <citation type="journal article" date="2022" name="bioRxiv">
        <title>Sequencing and chromosome-scale assembly of the giantPleurodeles waltlgenome.</title>
        <authorList>
            <person name="Brown T."/>
            <person name="Elewa A."/>
            <person name="Iarovenko S."/>
            <person name="Subramanian E."/>
            <person name="Araus A.J."/>
            <person name="Petzold A."/>
            <person name="Susuki M."/>
            <person name="Suzuki K.-i.T."/>
            <person name="Hayashi T."/>
            <person name="Toyoda A."/>
            <person name="Oliveira C."/>
            <person name="Osipova E."/>
            <person name="Leigh N.D."/>
            <person name="Simon A."/>
            <person name="Yun M.H."/>
        </authorList>
    </citation>
    <scope>NUCLEOTIDE SEQUENCE</scope>
    <source>
        <strain evidence="1">20211129_DDA</strain>
        <tissue evidence="1">Liver</tissue>
    </source>
</reference>
<organism evidence="1 2">
    <name type="scientific">Pleurodeles waltl</name>
    <name type="common">Iberian ribbed newt</name>
    <dbReference type="NCBI Taxonomy" id="8319"/>
    <lineage>
        <taxon>Eukaryota</taxon>
        <taxon>Metazoa</taxon>
        <taxon>Chordata</taxon>
        <taxon>Craniata</taxon>
        <taxon>Vertebrata</taxon>
        <taxon>Euteleostomi</taxon>
        <taxon>Amphibia</taxon>
        <taxon>Batrachia</taxon>
        <taxon>Caudata</taxon>
        <taxon>Salamandroidea</taxon>
        <taxon>Salamandridae</taxon>
        <taxon>Pleurodelinae</taxon>
        <taxon>Pleurodeles</taxon>
    </lineage>
</organism>
<name>A0AAV7T5M3_PLEWA</name>
<gene>
    <name evidence="1" type="ORF">NDU88_003720</name>
</gene>
<proteinExistence type="predicted"/>
<protein>
    <submittedName>
        <fullName evidence="1">Uncharacterized protein</fullName>
    </submittedName>
</protein>
<evidence type="ECO:0000313" key="2">
    <source>
        <dbReference type="Proteomes" id="UP001066276"/>
    </source>
</evidence>
<dbReference type="PANTHER" id="PTHR31635:SF196">
    <property type="entry name" value="REVERSE TRANSCRIPTASE DOMAIN-CONTAINING PROTEIN-RELATED"/>
    <property type="match status" value="1"/>
</dbReference>
<dbReference type="AlphaFoldDB" id="A0AAV7T5M3"/>
<sequence length="120" mass="13466">MHALVVGKTMTPDGCITTTYKAYTTLLAPCLQTVYDEAFQEACLAFSLHEALLSFLNKPDCDPTALGLYCMLALLNTDYKILTKILEDRLAPLVPAHVQPDQNGYSHYLFQRMQLETHVI</sequence>